<proteinExistence type="predicted"/>
<dbReference type="InterPro" id="IPR003675">
    <property type="entry name" value="Rce1/LyrA-like_dom"/>
</dbReference>
<dbReference type="GO" id="GO:0080120">
    <property type="term" value="P:CAAX-box protein maturation"/>
    <property type="evidence" value="ECO:0007669"/>
    <property type="project" value="UniProtKB-ARBA"/>
</dbReference>
<dbReference type="Proteomes" id="UP000295210">
    <property type="component" value="Unassembled WGS sequence"/>
</dbReference>
<feature type="transmembrane region" description="Helical" evidence="1">
    <location>
        <begin position="64"/>
        <end position="83"/>
    </location>
</feature>
<feature type="transmembrane region" description="Helical" evidence="1">
    <location>
        <begin position="193"/>
        <end position="214"/>
    </location>
</feature>
<dbReference type="RefSeq" id="WP_243648197.1">
    <property type="nucleotide sequence ID" value="NZ_SMGK01000003.1"/>
</dbReference>
<keyword evidence="4" id="KW-1185">Reference proteome</keyword>
<keyword evidence="1" id="KW-0472">Membrane</keyword>
<keyword evidence="3" id="KW-0378">Hydrolase</keyword>
<dbReference type="GO" id="GO:0006508">
    <property type="term" value="P:proteolysis"/>
    <property type="evidence" value="ECO:0007669"/>
    <property type="project" value="UniProtKB-KW"/>
</dbReference>
<evidence type="ECO:0000313" key="3">
    <source>
        <dbReference type="EMBL" id="TCK72674.1"/>
    </source>
</evidence>
<sequence length="295" mass="32853">MRYLSPWTVAAGLLALLPLFCFGFAGERLRKAIAGLPLLPRLTLPLLGVVPYLLVAVPSGTLRAGWLTLYLLLPAMVACLLWLASRLDEARRGHWIDFAVLVTLGLAVDLRWLEPAWPHGVTAISKLLLLDAGLYGFLGVRGLDGVGFDLRIKGQDWKTGLWNFVLYAPGAILLGLAIGFLHLHLHPRMAGSWIVPLAWIFSFLFVALPEEIFFRGWMQNLMERRLGARASLVVTSILFGLSHFNKRAAHFNWRYVLLAAIAGLFYGRAWRRDRRIAASAIAHATVDTVWGALLR</sequence>
<keyword evidence="1" id="KW-1133">Transmembrane helix</keyword>
<dbReference type="Pfam" id="PF02517">
    <property type="entry name" value="Rce1-like"/>
    <property type="match status" value="1"/>
</dbReference>
<dbReference type="AlphaFoldDB" id="A0A4R1L3T9"/>
<feature type="domain" description="CAAX prenyl protease 2/Lysostaphin resistance protein A-like" evidence="2">
    <location>
        <begin position="195"/>
        <end position="288"/>
    </location>
</feature>
<feature type="transmembrane region" description="Helical" evidence="1">
    <location>
        <begin position="251"/>
        <end position="267"/>
    </location>
</feature>
<evidence type="ECO:0000256" key="1">
    <source>
        <dbReference type="SAM" id="Phobius"/>
    </source>
</evidence>
<dbReference type="GO" id="GO:0004175">
    <property type="term" value="F:endopeptidase activity"/>
    <property type="evidence" value="ECO:0007669"/>
    <property type="project" value="UniProtKB-ARBA"/>
</dbReference>
<name>A0A4R1L3T9_9BACT</name>
<comment type="caution">
    <text evidence="3">The sequence shown here is derived from an EMBL/GenBank/DDBJ whole genome shotgun (WGS) entry which is preliminary data.</text>
</comment>
<feature type="transmembrane region" description="Helical" evidence="1">
    <location>
        <begin position="161"/>
        <end position="181"/>
    </location>
</feature>
<reference evidence="3 4" key="1">
    <citation type="submission" date="2019-03" db="EMBL/GenBank/DDBJ databases">
        <title>Genomic Encyclopedia of Type Strains, Phase IV (KMG-IV): sequencing the most valuable type-strain genomes for metagenomic binning, comparative biology and taxonomic classification.</title>
        <authorList>
            <person name="Goeker M."/>
        </authorList>
    </citation>
    <scope>NUCLEOTIDE SEQUENCE [LARGE SCALE GENOMIC DNA]</scope>
    <source>
        <strain evidence="3 4">DSM 103428</strain>
    </source>
</reference>
<evidence type="ECO:0000313" key="4">
    <source>
        <dbReference type="Proteomes" id="UP000295210"/>
    </source>
</evidence>
<evidence type="ECO:0000259" key="2">
    <source>
        <dbReference type="Pfam" id="PF02517"/>
    </source>
</evidence>
<feature type="transmembrane region" description="Helical" evidence="1">
    <location>
        <begin position="38"/>
        <end position="58"/>
    </location>
</feature>
<gene>
    <name evidence="3" type="ORF">C7378_2261</name>
</gene>
<keyword evidence="1" id="KW-0812">Transmembrane</keyword>
<organism evidence="3 4">
    <name type="scientific">Acidipila rosea</name>
    <dbReference type="NCBI Taxonomy" id="768535"/>
    <lineage>
        <taxon>Bacteria</taxon>
        <taxon>Pseudomonadati</taxon>
        <taxon>Acidobacteriota</taxon>
        <taxon>Terriglobia</taxon>
        <taxon>Terriglobales</taxon>
        <taxon>Acidobacteriaceae</taxon>
        <taxon>Acidipila</taxon>
    </lineage>
</organism>
<accession>A0A4R1L3T9</accession>
<dbReference type="EMBL" id="SMGK01000003">
    <property type="protein sequence ID" value="TCK72674.1"/>
    <property type="molecule type" value="Genomic_DNA"/>
</dbReference>
<protein>
    <submittedName>
        <fullName evidence="3">CAAX prenyl protease-like protein</fullName>
    </submittedName>
</protein>
<feature type="transmembrane region" description="Helical" evidence="1">
    <location>
        <begin position="226"/>
        <end position="245"/>
    </location>
</feature>
<feature type="transmembrane region" description="Helical" evidence="1">
    <location>
        <begin position="6"/>
        <end position="26"/>
    </location>
</feature>
<keyword evidence="3" id="KW-0645">Protease</keyword>